<sequence length="593" mass="68226">MNEIQTVYQHLCDRNRKEGLNTCKLELEQVFAPLETAISDGSFMRPGGYKQYRDKLQSLTNVFEARTHKQRMSEEVLTEYLKEKDEFGRNILLADNCLTEAEHKKEVERLQKEALERQNESLKKSKELQEQILRDQQRTNEQHTTQLLKRMEEESQRERANNERVLEAKLRVTAALLSLADYIALPPGFIDNVTPPLGFAKMFAQPLVYTEVMVYAEGLDGIDHRSGPDFRSATGLRRGRCSVADLCTTAVLCKGRHTIPAQKASFSIITSGKKGRVLILKLRISTCPGGVCITFSQNGDVLSALCSLAEVYVEAICSGQIPCLENAVEALAQIQNERAVEQGLQAYQSQLSESVCFPLDPSELSDIHRKAEMAAIDVFIRTSFNDTEQKAQLKLKKEIQTVYQHLCDRNRKESLNICKRELVQVFAPLETAISDGSFMRPGGYKQYRDHLQRLTYLFKARTHKQWMDEFGRNILLADKCLTEAEHKKEVERLQKVALEWEIESLKKSKELQEQILRDQQKTNKQHMTQLLKRMDEEIQRERANNERVLEAKLREQAALLERGFNEKANKMNREIVNLKRQMNSRKESTCLIL</sequence>
<gene>
    <name evidence="3" type="ORF">HF521_010198</name>
</gene>
<dbReference type="GO" id="GO:0003924">
    <property type="term" value="F:GTPase activity"/>
    <property type="evidence" value="ECO:0007669"/>
    <property type="project" value="InterPro"/>
</dbReference>
<dbReference type="InterPro" id="IPR036543">
    <property type="entry name" value="Guanylate-bd_C_sf"/>
</dbReference>
<keyword evidence="4" id="KW-1185">Reference proteome</keyword>
<protein>
    <recommendedName>
        <fullName evidence="2">Guanylate-binding protein/Atlastin C-terminal domain-containing protein</fullName>
    </recommendedName>
</protein>
<dbReference type="Gene3D" id="1.20.1000.10">
    <property type="entry name" value="Guanylate-binding protein, C-terminal domain"/>
    <property type="match status" value="2"/>
</dbReference>
<evidence type="ECO:0000313" key="4">
    <source>
        <dbReference type="Proteomes" id="UP000606274"/>
    </source>
</evidence>
<organism evidence="3 4">
    <name type="scientific">Silurus meridionalis</name>
    <name type="common">Southern catfish</name>
    <name type="synonym">Silurus soldatovi meridionalis</name>
    <dbReference type="NCBI Taxonomy" id="175797"/>
    <lineage>
        <taxon>Eukaryota</taxon>
        <taxon>Metazoa</taxon>
        <taxon>Chordata</taxon>
        <taxon>Craniata</taxon>
        <taxon>Vertebrata</taxon>
        <taxon>Euteleostomi</taxon>
        <taxon>Actinopterygii</taxon>
        <taxon>Neopterygii</taxon>
        <taxon>Teleostei</taxon>
        <taxon>Ostariophysi</taxon>
        <taxon>Siluriformes</taxon>
        <taxon>Siluridae</taxon>
        <taxon>Silurus</taxon>
    </lineage>
</organism>
<evidence type="ECO:0000313" key="3">
    <source>
        <dbReference type="EMBL" id="KAF7692588.1"/>
    </source>
</evidence>
<dbReference type="EMBL" id="JABFDY010000020">
    <property type="protein sequence ID" value="KAF7692588.1"/>
    <property type="molecule type" value="Genomic_DNA"/>
</dbReference>
<keyword evidence="1" id="KW-0175">Coiled coil</keyword>
<dbReference type="CDD" id="cd16269">
    <property type="entry name" value="GBP_C"/>
    <property type="match status" value="1"/>
</dbReference>
<dbReference type="AlphaFoldDB" id="A0A8T0AIZ9"/>
<name>A0A8T0AIZ9_SILME</name>
<proteinExistence type="predicted"/>
<dbReference type="Pfam" id="PF02841">
    <property type="entry name" value="GBP_C"/>
    <property type="match status" value="2"/>
</dbReference>
<dbReference type="InterPro" id="IPR037684">
    <property type="entry name" value="GBP_C"/>
</dbReference>
<dbReference type="PANTHER" id="PTHR10751">
    <property type="entry name" value="GUANYLATE BINDING PROTEIN"/>
    <property type="match status" value="1"/>
</dbReference>
<evidence type="ECO:0000259" key="2">
    <source>
        <dbReference type="Pfam" id="PF02841"/>
    </source>
</evidence>
<dbReference type="SUPFAM" id="SSF48340">
    <property type="entry name" value="Interferon-induced guanylate-binding protein 1 (GBP1), C-terminal domain"/>
    <property type="match status" value="2"/>
</dbReference>
<dbReference type="GO" id="GO:0005525">
    <property type="term" value="F:GTP binding"/>
    <property type="evidence" value="ECO:0007669"/>
    <property type="project" value="InterPro"/>
</dbReference>
<feature type="domain" description="Guanylate-binding protein/Atlastin C-terminal" evidence="2">
    <location>
        <begin position="304"/>
        <end position="579"/>
    </location>
</feature>
<reference evidence="3" key="1">
    <citation type="submission" date="2020-08" db="EMBL/GenBank/DDBJ databases">
        <title>Chromosome-level assembly of Southern catfish (Silurus meridionalis) provides insights into visual adaptation to the nocturnal and benthic lifestyles.</title>
        <authorList>
            <person name="Zhang Y."/>
            <person name="Wang D."/>
            <person name="Peng Z."/>
        </authorList>
    </citation>
    <scope>NUCLEOTIDE SEQUENCE</scope>
    <source>
        <strain evidence="3">SWU-2019-XX</strain>
        <tissue evidence="3">Muscle</tissue>
    </source>
</reference>
<feature type="coiled-coil region" evidence="1">
    <location>
        <begin position="98"/>
        <end position="168"/>
    </location>
</feature>
<feature type="coiled-coil region" evidence="1">
    <location>
        <begin position="483"/>
        <end position="588"/>
    </location>
</feature>
<feature type="domain" description="Guanylate-binding protein/Atlastin C-terminal" evidence="2">
    <location>
        <begin position="2"/>
        <end position="177"/>
    </location>
</feature>
<dbReference type="Proteomes" id="UP000606274">
    <property type="component" value="Unassembled WGS sequence"/>
</dbReference>
<comment type="caution">
    <text evidence="3">The sequence shown here is derived from an EMBL/GenBank/DDBJ whole genome shotgun (WGS) entry which is preliminary data.</text>
</comment>
<accession>A0A8T0AIZ9</accession>
<dbReference type="InterPro" id="IPR003191">
    <property type="entry name" value="Guanylate-bd/ATL_C"/>
</dbReference>
<evidence type="ECO:0000256" key="1">
    <source>
        <dbReference type="SAM" id="Coils"/>
    </source>
</evidence>